<proteinExistence type="predicted"/>
<reference evidence="1 2" key="1">
    <citation type="submission" date="2007-03" db="EMBL/GenBank/DDBJ databases">
        <authorList>
            <person name="Fulton L."/>
            <person name="Clifton S."/>
            <person name="Fulton B."/>
            <person name="Xu J."/>
            <person name="Minx P."/>
            <person name="Pepin K.H."/>
            <person name="Johnson M."/>
            <person name="Thiruvilangam P."/>
            <person name="Bhonagiri V."/>
            <person name="Nash W.E."/>
            <person name="Mardis E.R."/>
            <person name="Wilson R.K."/>
        </authorList>
    </citation>
    <scope>NUCLEOTIDE SEQUENCE [LARGE SCALE GENOMIC DNA]</scope>
    <source>
        <strain evidence="1 2">ATCC 27560</strain>
    </source>
</reference>
<dbReference type="EMBL" id="AAVL02000021">
    <property type="protein sequence ID" value="EDM52564.1"/>
    <property type="molecule type" value="Genomic_DNA"/>
</dbReference>
<organism evidence="1 2">
    <name type="scientific">Eubacterium ventriosum ATCC 27560</name>
    <dbReference type="NCBI Taxonomy" id="411463"/>
    <lineage>
        <taxon>Bacteria</taxon>
        <taxon>Bacillati</taxon>
        <taxon>Bacillota</taxon>
        <taxon>Clostridia</taxon>
        <taxon>Eubacteriales</taxon>
        <taxon>Eubacteriaceae</taxon>
        <taxon>Eubacterium</taxon>
    </lineage>
</organism>
<comment type="caution">
    <text evidence="1">The sequence shown here is derived from an EMBL/GenBank/DDBJ whole genome shotgun (WGS) entry which is preliminary data.</text>
</comment>
<protein>
    <submittedName>
        <fullName evidence="1">Uncharacterized protein</fullName>
    </submittedName>
</protein>
<reference evidence="1 2" key="2">
    <citation type="submission" date="2007-04" db="EMBL/GenBank/DDBJ databases">
        <title>Draft genome sequence of Eubacterium ventriosum (ATCC 27560).</title>
        <authorList>
            <person name="Sudarsanam P."/>
            <person name="Ley R."/>
            <person name="Guruge J."/>
            <person name="Turnbaugh P.J."/>
            <person name="Mahowald M."/>
            <person name="Liep D."/>
            <person name="Gordon J."/>
        </authorList>
    </citation>
    <scope>NUCLEOTIDE SEQUENCE [LARGE SCALE GENOMIC DNA]</scope>
    <source>
        <strain evidence="1 2">ATCC 27560</strain>
    </source>
</reference>
<dbReference type="Proteomes" id="UP000006000">
    <property type="component" value="Unassembled WGS sequence"/>
</dbReference>
<dbReference type="AlphaFoldDB" id="A5Z399"/>
<name>A5Z399_9FIRM</name>
<accession>A5Z399</accession>
<sequence>MCQILCPIHFRQIICTNAFLRLFQNFVISKLFDSRNIFILFFLIRLLSYFHAVKCNIASVISIFRFYWNSTIECRFLSCSNMTFRLVVIEYSCICFIPYSHQFIYIVYPVIISAIIPNIV</sequence>
<gene>
    <name evidence="1" type="ORF">EUBVEN_00144</name>
</gene>
<evidence type="ECO:0000313" key="2">
    <source>
        <dbReference type="Proteomes" id="UP000006000"/>
    </source>
</evidence>
<evidence type="ECO:0000313" key="1">
    <source>
        <dbReference type="EMBL" id="EDM52564.1"/>
    </source>
</evidence>
<dbReference type="HOGENOM" id="CLU_2046164_0_0_9"/>